<name>A0A2H1IGT9_9MICO</name>
<dbReference type="PROSITE" id="PS50878">
    <property type="entry name" value="RT_POL"/>
    <property type="match status" value="1"/>
</dbReference>
<gene>
    <name evidence="2" type="ORF">BANT918_00978</name>
</gene>
<dbReference type="InterPro" id="IPR043502">
    <property type="entry name" value="DNA/RNA_pol_sf"/>
</dbReference>
<evidence type="ECO:0000259" key="1">
    <source>
        <dbReference type="PROSITE" id="PS50878"/>
    </source>
</evidence>
<dbReference type="CDD" id="cd01646">
    <property type="entry name" value="RT_Bac_retron_I"/>
    <property type="match status" value="1"/>
</dbReference>
<dbReference type="AlphaFoldDB" id="A0A2H1IGT9"/>
<dbReference type="GO" id="GO:0003964">
    <property type="term" value="F:RNA-directed DNA polymerase activity"/>
    <property type="evidence" value="ECO:0007669"/>
    <property type="project" value="UniProtKB-KW"/>
</dbReference>
<evidence type="ECO:0000313" key="3">
    <source>
        <dbReference type="Proteomes" id="UP000234433"/>
    </source>
</evidence>
<dbReference type="EMBL" id="FXZD01000002">
    <property type="protein sequence ID" value="SMX74361.1"/>
    <property type="molecule type" value="Genomic_DNA"/>
</dbReference>
<dbReference type="OrthoDB" id="1550386at2"/>
<dbReference type="Pfam" id="PF00078">
    <property type="entry name" value="RVT_1"/>
    <property type="match status" value="1"/>
</dbReference>
<dbReference type="InterPro" id="IPR051083">
    <property type="entry name" value="GrpII_Intron_Splice-Mob/Def"/>
</dbReference>
<sequence>MNTALPTSKDMRQIYFKQQRKKNILPQHAVLTAELNDEVRTTREVLEKTTDPRLTVVLEKQLRLLLEEKRKTEEAYFDRQAARVTDYILNQPSRIRLARGNDSDREITTLNKRRSTVTLFDRYVAKVMSRSFSVRSHGRDYIIQNVLNTLRMTNGSSEATRSLVRIDIRNFFQEIDHEILKKKINSNHGVPRFASKHVNSLLDAYERLYERKAGLPQGVPCSSVLSEIYLEPLDERLKQHPNIILYVRYVDDILIIADGDTAGAIDKAVDSELSQLRLVRNHQKCDSIAYPSHGNKPADITYLGYQFKFSGRTGQLIGIDISKSKRDRYIGAANNLRKYAGNGVCWNNANNVDLFISAYQYLVEPHYSSGDRDSIRILSGLAFSARYVLKVNSDLKHIKEIFHAIRVGLNPILGTILKAKSGNPGCPCCARPVLRVDDLRFILNRPYRPAKILRMKARPHVDGVLRDQARELLWNS</sequence>
<dbReference type="PANTHER" id="PTHR34047">
    <property type="entry name" value="NUCLEAR INTRON MATURASE 1, MITOCHONDRIAL-RELATED"/>
    <property type="match status" value="1"/>
</dbReference>
<accession>A0A2H1IGT9</accession>
<proteinExistence type="predicted"/>
<protein>
    <submittedName>
        <fullName evidence="2">Reverse transcriptase (RNA-dependent DNA polymerase)</fullName>
    </submittedName>
</protein>
<evidence type="ECO:0000313" key="2">
    <source>
        <dbReference type="EMBL" id="SMX74361.1"/>
    </source>
</evidence>
<feature type="domain" description="Reverse transcriptase" evidence="1">
    <location>
        <begin position="79"/>
        <end position="307"/>
    </location>
</feature>
<dbReference type="InterPro" id="IPR000477">
    <property type="entry name" value="RT_dom"/>
</dbReference>
<keyword evidence="2" id="KW-0548">Nucleotidyltransferase</keyword>
<organism evidence="2 3">
    <name type="scientific">Brevibacterium antiquum CNRZ 918</name>
    <dbReference type="NCBI Taxonomy" id="1255637"/>
    <lineage>
        <taxon>Bacteria</taxon>
        <taxon>Bacillati</taxon>
        <taxon>Actinomycetota</taxon>
        <taxon>Actinomycetes</taxon>
        <taxon>Micrococcales</taxon>
        <taxon>Brevibacteriaceae</taxon>
        <taxon>Brevibacterium</taxon>
    </lineage>
</organism>
<dbReference type="SUPFAM" id="SSF56672">
    <property type="entry name" value="DNA/RNA polymerases"/>
    <property type="match status" value="1"/>
</dbReference>
<dbReference type="Proteomes" id="UP000234433">
    <property type="component" value="Unassembled WGS sequence"/>
</dbReference>
<reference evidence="2 3" key="1">
    <citation type="submission" date="2017-03" db="EMBL/GenBank/DDBJ databases">
        <authorList>
            <person name="Afonso C.L."/>
            <person name="Miller P.J."/>
            <person name="Scott M.A."/>
            <person name="Spackman E."/>
            <person name="Goraichik I."/>
            <person name="Dimitrov K.M."/>
            <person name="Suarez D.L."/>
            <person name="Swayne D.E."/>
        </authorList>
    </citation>
    <scope>NUCLEOTIDE SEQUENCE [LARGE SCALE GENOMIC DNA]</scope>
    <source>
        <strain evidence="2 3">CNRZ 918</strain>
    </source>
</reference>
<keyword evidence="2" id="KW-0695">RNA-directed DNA polymerase</keyword>
<keyword evidence="2" id="KW-0808">Transferase</keyword>
<dbReference type="PANTHER" id="PTHR34047:SF8">
    <property type="entry name" value="PROTEIN YKFC"/>
    <property type="match status" value="1"/>
</dbReference>